<protein>
    <submittedName>
        <fullName evidence="3">Helix-turn-helix domain-containing protein</fullName>
    </submittedName>
</protein>
<proteinExistence type="predicted"/>
<dbReference type="RefSeq" id="WP_090342070.1">
    <property type="nucleotide sequence ID" value="NZ_FNXY01000012.1"/>
</dbReference>
<evidence type="ECO:0000259" key="2">
    <source>
        <dbReference type="Pfam" id="PF12728"/>
    </source>
</evidence>
<keyword evidence="1" id="KW-0175">Coiled coil</keyword>
<dbReference type="STRING" id="408657.SAMN04487995_6039"/>
<reference evidence="3 4" key="1">
    <citation type="submission" date="2016-10" db="EMBL/GenBank/DDBJ databases">
        <authorList>
            <person name="de Groot N.N."/>
        </authorList>
    </citation>
    <scope>NUCLEOTIDE SEQUENCE [LARGE SCALE GENOMIC DNA]</scope>
    <source>
        <strain evidence="3 4">DSM 19938</strain>
    </source>
</reference>
<dbReference type="OrthoDB" id="961031at2"/>
<evidence type="ECO:0000313" key="3">
    <source>
        <dbReference type="EMBL" id="SEJ71143.1"/>
    </source>
</evidence>
<dbReference type="Pfam" id="PF12728">
    <property type="entry name" value="HTH_17"/>
    <property type="match status" value="1"/>
</dbReference>
<gene>
    <name evidence="3" type="ORF">SAMN04487995_6039</name>
</gene>
<evidence type="ECO:0000256" key="1">
    <source>
        <dbReference type="SAM" id="Coils"/>
    </source>
</evidence>
<dbReference type="EMBL" id="FNXY01000012">
    <property type="protein sequence ID" value="SEJ71143.1"/>
    <property type="molecule type" value="Genomic_DNA"/>
</dbReference>
<evidence type="ECO:0000313" key="4">
    <source>
        <dbReference type="Proteomes" id="UP000199532"/>
    </source>
</evidence>
<dbReference type="InterPro" id="IPR041657">
    <property type="entry name" value="HTH_17"/>
</dbReference>
<feature type="domain" description="Helix-turn-helix" evidence="2">
    <location>
        <begin position="40"/>
        <end position="86"/>
    </location>
</feature>
<accession>A0A1H7B001</accession>
<feature type="coiled-coil region" evidence="1">
    <location>
        <begin position="8"/>
        <end position="35"/>
    </location>
</feature>
<keyword evidence="4" id="KW-1185">Reference proteome</keyword>
<organism evidence="3 4">
    <name type="scientific">Dyadobacter koreensis</name>
    <dbReference type="NCBI Taxonomy" id="408657"/>
    <lineage>
        <taxon>Bacteria</taxon>
        <taxon>Pseudomonadati</taxon>
        <taxon>Bacteroidota</taxon>
        <taxon>Cytophagia</taxon>
        <taxon>Cytophagales</taxon>
        <taxon>Spirosomataceae</taxon>
        <taxon>Dyadobacter</taxon>
    </lineage>
</organism>
<sequence>MVNQSTFSPAAQAQIDRLTRQVKDLQNQIRSGGENIIKDWYRPAEVCKILGISRSKFESLKRSGAFCAQKVGGVVYIAASELTAYLPKAGR</sequence>
<dbReference type="AlphaFoldDB" id="A0A1H7B001"/>
<dbReference type="Proteomes" id="UP000199532">
    <property type="component" value="Unassembled WGS sequence"/>
</dbReference>
<name>A0A1H7B001_9BACT</name>